<keyword evidence="4" id="KW-1185">Reference proteome</keyword>
<dbReference type="GO" id="GO:0003697">
    <property type="term" value="F:single-stranded DNA binding"/>
    <property type="evidence" value="ECO:0007669"/>
    <property type="project" value="InterPro"/>
</dbReference>
<dbReference type="EMBL" id="QGQD01000033">
    <property type="protein sequence ID" value="TLD01655.1"/>
    <property type="molecule type" value="Genomic_DNA"/>
</dbReference>
<dbReference type="AlphaFoldDB" id="A0A4U8Q9H3"/>
<evidence type="ECO:0000256" key="2">
    <source>
        <dbReference type="PROSITE-ProRule" id="PRU00252"/>
    </source>
</evidence>
<dbReference type="RefSeq" id="WP_027293128.1">
    <property type="nucleotide sequence ID" value="NZ_CABMJZ010000126.1"/>
</dbReference>
<reference evidence="3 4" key="1">
    <citation type="journal article" date="2019" name="Anaerobe">
        <title>Detection of Robinsoniella peoriensis in multiple bone samples of a trauma patient.</title>
        <authorList>
            <person name="Schrottner P."/>
            <person name="Hartwich K."/>
            <person name="Bunk B."/>
            <person name="Schober I."/>
            <person name="Helbig S."/>
            <person name="Rudolph W.W."/>
            <person name="Gunzer F."/>
        </authorList>
    </citation>
    <scope>NUCLEOTIDE SEQUENCE [LARGE SCALE GENOMIC DNA]</scope>
    <source>
        <strain evidence="3 4">DSM 106044</strain>
    </source>
</reference>
<dbReference type="Gene3D" id="2.40.50.140">
    <property type="entry name" value="Nucleic acid-binding proteins"/>
    <property type="match status" value="2"/>
</dbReference>
<evidence type="ECO:0000313" key="3">
    <source>
        <dbReference type="EMBL" id="TLD01655.1"/>
    </source>
</evidence>
<evidence type="ECO:0000313" key="4">
    <source>
        <dbReference type="Proteomes" id="UP000306509"/>
    </source>
</evidence>
<dbReference type="PROSITE" id="PS50935">
    <property type="entry name" value="SSB"/>
    <property type="match status" value="2"/>
</dbReference>
<accession>A0A4U8Q9H3</accession>
<name>A0A4U8Q9H3_9FIRM</name>
<dbReference type="InterPro" id="IPR012340">
    <property type="entry name" value="NA-bd_OB-fold"/>
</dbReference>
<organism evidence="3 4">
    <name type="scientific">Robinsoniella peoriensis</name>
    <dbReference type="NCBI Taxonomy" id="180332"/>
    <lineage>
        <taxon>Bacteria</taxon>
        <taxon>Bacillati</taxon>
        <taxon>Bacillota</taxon>
        <taxon>Clostridia</taxon>
        <taxon>Lachnospirales</taxon>
        <taxon>Lachnospiraceae</taxon>
        <taxon>Robinsoniella</taxon>
    </lineage>
</organism>
<dbReference type="OrthoDB" id="9780175at2"/>
<evidence type="ECO:0000256" key="1">
    <source>
        <dbReference type="ARBA" id="ARBA00023125"/>
    </source>
</evidence>
<protein>
    <submittedName>
        <fullName evidence="3">Single-stranded DNA-binding protein SsbB</fullName>
    </submittedName>
</protein>
<dbReference type="Pfam" id="PF00436">
    <property type="entry name" value="SSB"/>
    <property type="match status" value="1"/>
</dbReference>
<proteinExistence type="predicted"/>
<dbReference type="STRING" id="180332.GCA_000797495_01415"/>
<dbReference type="Proteomes" id="UP000306509">
    <property type="component" value="Unassembled WGS sequence"/>
</dbReference>
<sequence length="208" mass="24104">MTDKIIENNQVSIIGEIASGFTFSHEVFGEGFYMLDVLVKRLSDSLDRIPVMISERLIDVTQDYQGEYIQITGQFRSYNRHEEKKNRLVLSVFAREVTFVEEENDKVKTNQIFLDGFICKPPVYRKTPLGREISDMLVAVNRPYGKSDYIPCICWGRNARFTSGFSVGGHVQVWGRIQSREYMKKLEGDITEKRIAYEVSVSKLEYME</sequence>
<gene>
    <name evidence="3" type="primary">ssbB</name>
    <name evidence="3" type="ORF">DSM106044_01454</name>
</gene>
<dbReference type="NCBIfam" id="NF004476">
    <property type="entry name" value="PRK05813.1"/>
    <property type="match status" value="1"/>
</dbReference>
<comment type="caution">
    <text evidence="3">The sequence shown here is derived from an EMBL/GenBank/DDBJ whole genome shotgun (WGS) entry which is preliminary data.</text>
</comment>
<dbReference type="InterPro" id="IPR000424">
    <property type="entry name" value="Primosome_PriB/ssb"/>
</dbReference>
<keyword evidence="1 2" id="KW-0238">DNA-binding</keyword>
<dbReference type="SUPFAM" id="SSF50249">
    <property type="entry name" value="Nucleic acid-binding proteins"/>
    <property type="match status" value="1"/>
</dbReference>